<dbReference type="Proteomes" id="UP000593578">
    <property type="component" value="Unassembled WGS sequence"/>
</dbReference>
<proteinExistence type="predicted"/>
<gene>
    <name evidence="1" type="ORF">Gorai_024981</name>
</gene>
<sequence>MQSLMPSFFDRLKEFLTETICRALCKNPRTLRSNALQRL</sequence>
<reference evidence="1 2" key="1">
    <citation type="journal article" date="2019" name="Genome Biol. Evol.">
        <title>Insights into the evolution of the New World diploid cottons (Gossypium, subgenus Houzingenia) based on genome sequencing.</title>
        <authorList>
            <person name="Grover C.E."/>
            <person name="Arick M.A. 2nd"/>
            <person name="Thrash A."/>
            <person name="Conover J.L."/>
            <person name="Sanders W.S."/>
            <person name="Peterson D.G."/>
            <person name="Frelichowski J.E."/>
            <person name="Scheffler J.A."/>
            <person name="Scheffler B.E."/>
            <person name="Wendel J.F."/>
        </authorList>
    </citation>
    <scope>NUCLEOTIDE SEQUENCE [LARGE SCALE GENOMIC DNA]</scope>
    <source>
        <strain evidence="1">8</strain>
        <tissue evidence="1">Leaf</tissue>
    </source>
</reference>
<dbReference type="EMBL" id="JABEZZ010000003">
    <property type="protein sequence ID" value="MBA0582849.1"/>
    <property type="molecule type" value="Genomic_DNA"/>
</dbReference>
<evidence type="ECO:0000313" key="2">
    <source>
        <dbReference type="Proteomes" id="UP000593578"/>
    </source>
</evidence>
<name>A0A7J8P0R8_GOSRA</name>
<dbReference type="AlphaFoldDB" id="A0A7J8P0R8"/>
<protein>
    <submittedName>
        <fullName evidence="1">Uncharacterized protein</fullName>
    </submittedName>
</protein>
<evidence type="ECO:0000313" key="1">
    <source>
        <dbReference type="EMBL" id="MBA0582849.1"/>
    </source>
</evidence>
<organism evidence="1 2">
    <name type="scientific">Gossypium raimondii</name>
    <name type="common">Peruvian cotton</name>
    <name type="synonym">Gossypium klotzschianum subsp. raimondii</name>
    <dbReference type="NCBI Taxonomy" id="29730"/>
    <lineage>
        <taxon>Eukaryota</taxon>
        <taxon>Viridiplantae</taxon>
        <taxon>Streptophyta</taxon>
        <taxon>Embryophyta</taxon>
        <taxon>Tracheophyta</taxon>
        <taxon>Spermatophyta</taxon>
        <taxon>Magnoliopsida</taxon>
        <taxon>eudicotyledons</taxon>
        <taxon>Gunneridae</taxon>
        <taxon>Pentapetalae</taxon>
        <taxon>rosids</taxon>
        <taxon>malvids</taxon>
        <taxon>Malvales</taxon>
        <taxon>Malvaceae</taxon>
        <taxon>Malvoideae</taxon>
        <taxon>Gossypium</taxon>
    </lineage>
</organism>
<comment type="caution">
    <text evidence="1">The sequence shown here is derived from an EMBL/GenBank/DDBJ whole genome shotgun (WGS) entry which is preliminary data.</text>
</comment>
<accession>A0A7J8P0R8</accession>